<organism evidence="8 9">
    <name type="scientific">Dendryphion nanum</name>
    <dbReference type="NCBI Taxonomy" id="256645"/>
    <lineage>
        <taxon>Eukaryota</taxon>
        <taxon>Fungi</taxon>
        <taxon>Dikarya</taxon>
        <taxon>Ascomycota</taxon>
        <taxon>Pezizomycotina</taxon>
        <taxon>Dothideomycetes</taxon>
        <taxon>Pleosporomycetidae</taxon>
        <taxon>Pleosporales</taxon>
        <taxon>Torulaceae</taxon>
        <taxon>Dendryphion</taxon>
    </lineage>
</organism>
<keyword evidence="4" id="KW-0560">Oxidoreductase</keyword>
<comment type="cofactor">
    <cofactor evidence="1">
        <name>L-ascorbate</name>
        <dbReference type="ChEBI" id="CHEBI:38290"/>
    </cofactor>
</comment>
<evidence type="ECO:0000256" key="6">
    <source>
        <dbReference type="SAM" id="MobiDB-lite"/>
    </source>
</evidence>
<evidence type="ECO:0000256" key="1">
    <source>
        <dbReference type="ARBA" id="ARBA00001961"/>
    </source>
</evidence>
<dbReference type="GO" id="GO:0004656">
    <property type="term" value="F:procollagen-proline 4-dioxygenase activity"/>
    <property type="evidence" value="ECO:0007669"/>
    <property type="project" value="TreeGrafter"/>
</dbReference>
<dbReference type="GO" id="GO:0031418">
    <property type="term" value="F:L-ascorbic acid binding"/>
    <property type="evidence" value="ECO:0007669"/>
    <property type="project" value="InterPro"/>
</dbReference>
<feature type="region of interest" description="Disordered" evidence="6">
    <location>
        <begin position="1"/>
        <end position="35"/>
    </location>
</feature>
<dbReference type="SMART" id="SM00702">
    <property type="entry name" value="P4Hc"/>
    <property type="match status" value="1"/>
</dbReference>
<comment type="caution">
    <text evidence="8">The sequence shown here is derived from an EMBL/GenBank/DDBJ whole genome shotgun (WGS) entry which is preliminary data.</text>
</comment>
<feature type="compositionally biased region" description="Low complexity" evidence="6">
    <location>
        <begin position="8"/>
        <end position="29"/>
    </location>
</feature>
<dbReference type="PANTHER" id="PTHR10869:SF236">
    <property type="entry name" value="PROLYL 4-HYDROXYLASE ALPHA SUBUNIT DOMAIN-CONTAINING PROTEIN"/>
    <property type="match status" value="1"/>
</dbReference>
<dbReference type="PANTHER" id="PTHR10869">
    <property type="entry name" value="PROLYL 4-HYDROXYLASE ALPHA SUBUNIT"/>
    <property type="match status" value="1"/>
</dbReference>
<evidence type="ECO:0000256" key="5">
    <source>
        <dbReference type="ARBA" id="ARBA00023004"/>
    </source>
</evidence>
<protein>
    <recommendedName>
        <fullName evidence="7">Fe2OG dioxygenase domain-containing protein</fullName>
    </recommendedName>
</protein>
<evidence type="ECO:0000313" key="9">
    <source>
        <dbReference type="Proteomes" id="UP000700596"/>
    </source>
</evidence>
<dbReference type="InterPro" id="IPR045054">
    <property type="entry name" value="P4HA-like"/>
</dbReference>
<feature type="domain" description="Fe2OG dioxygenase" evidence="7">
    <location>
        <begin position="143"/>
        <end position="264"/>
    </location>
</feature>
<dbReference type="Gene3D" id="2.60.120.620">
    <property type="entry name" value="q2cbj1_9rhob like domain"/>
    <property type="match status" value="1"/>
</dbReference>
<accession>A0A9P9ITH5</accession>
<dbReference type="GO" id="GO:0005506">
    <property type="term" value="F:iron ion binding"/>
    <property type="evidence" value="ECO:0007669"/>
    <property type="project" value="InterPro"/>
</dbReference>
<dbReference type="InterPro" id="IPR006620">
    <property type="entry name" value="Pro_4_hyd_alph"/>
</dbReference>
<dbReference type="GO" id="GO:0005783">
    <property type="term" value="C:endoplasmic reticulum"/>
    <property type="evidence" value="ECO:0007669"/>
    <property type="project" value="TreeGrafter"/>
</dbReference>
<dbReference type="Proteomes" id="UP000700596">
    <property type="component" value="Unassembled WGS sequence"/>
</dbReference>
<dbReference type="EMBL" id="JAGMWT010000004">
    <property type="protein sequence ID" value="KAH7130520.1"/>
    <property type="molecule type" value="Genomic_DNA"/>
</dbReference>
<dbReference type="InterPro" id="IPR005123">
    <property type="entry name" value="Oxoglu/Fe-dep_dioxygenase_dom"/>
</dbReference>
<keyword evidence="9" id="KW-1185">Reference proteome</keyword>
<sequence>MAPRKKANNTPMKAPAPMAASANNAQQSPNWPPFAPLVPTSDLSLQERIPGQIITISNFWPAKLCRDYVSFLSSLTLVTTPGKPKKGEAVRVNDRFQVDDPLFAERLWSETALKNLITGQDDDNGLQLDDAQRETLWGGEVIGLNPNIRIYRYSKGQFFAQHYDDSNNVTTSADKKIPARTTWTLLIYLTAPATGCRGGETVFYPELPPGKNKGKGPPPEPFVVDLEVGLALLHKHGADCMLHEGREVLEGEKWVIRSDLCVRR</sequence>
<keyword evidence="5" id="KW-0408">Iron</keyword>
<keyword evidence="2" id="KW-0479">Metal-binding</keyword>
<evidence type="ECO:0000313" key="8">
    <source>
        <dbReference type="EMBL" id="KAH7130520.1"/>
    </source>
</evidence>
<dbReference type="AlphaFoldDB" id="A0A9P9ITH5"/>
<proteinExistence type="predicted"/>
<dbReference type="PROSITE" id="PS51471">
    <property type="entry name" value="FE2OG_OXY"/>
    <property type="match status" value="1"/>
</dbReference>
<name>A0A9P9ITH5_9PLEO</name>
<dbReference type="OrthoDB" id="69177at2759"/>
<reference evidence="8" key="1">
    <citation type="journal article" date="2021" name="Nat. Commun.">
        <title>Genetic determinants of endophytism in the Arabidopsis root mycobiome.</title>
        <authorList>
            <person name="Mesny F."/>
            <person name="Miyauchi S."/>
            <person name="Thiergart T."/>
            <person name="Pickel B."/>
            <person name="Atanasova L."/>
            <person name="Karlsson M."/>
            <person name="Huettel B."/>
            <person name="Barry K.W."/>
            <person name="Haridas S."/>
            <person name="Chen C."/>
            <person name="Bauer D."/>
            <person name="Andreopoulos W."/>
            <person name="Pangilinan J."/>
            <person name="LaButti K."/>
            <person name="Riley R."/>
            <person name="Lipzen A."/>
            <person name="Clum A."/>
            <person name="Drula E."/>
            <person name="Henrissat B."/>
            <person name="Kohler A."/>
            <person name="Grigoriev I.V."/>
            <person name="Martin F.M."/>
            <person name="Hacquard S."/>
        </authorList>
    </citation>
    <scope>NUCLEOTIDE SEQUENCE</scope>
    <source>
        <strain evidence="8">MPI-CAGE-CH-0243</strain>
    </source>
</reference>
<keyword evidence="3" id="KW-0223">Dioxygenase</keyword>
<evidence type="ECO:0000256" key="4">
    <source>
        <dbReference type="ARBA" id="ARBA00023002"/>
    </source>
</evidence>
<evidence type="ECO:0000256" key="3">
    <source>
        <dbReference type="ARBA" id="ARBA00022964"/>
    </source>
</evidence>
<evidence type="ECO:0000259" key="7">
    <source>
        <dbReference type="PROSITE" id="PS51471"/>
    </source>
</evidence>
<evidence type="ECO:0000256" key="2">
    <source>
        <dbReference type="ARBA" id="ARBA00022723"/>
    </source>
</evidence>
<dbReference type="FunFam" id="2.60.120.620:FF:000021">
    <property type="entry name" value="WGS project CABT00000000 data, contig 2.8"/>
    <property type="match status" value="1"/>
</dbReference>
<gene>
    <name evidence="8" type="ORF">B0J11DRAFT_253923</name>
</gene>